<reference evidence="3 4" key="1">
    <citation type="submission" date="2018-08" db="EMBL/GenBank/DDBJ databases">
        <title>Aphanomyces genome sequencing and annotation.</title>
        <authorList>
            <person name="Minardi D."/>
            <person name="Oidtmann B."/>
            <person name="Van Der Giezen M."/>
            <person name="Studholme D.J."/>
        </authorList>
    </citation>
    <scope>NUCLEOTIDE SEQUENCE [LARGE SCALE GENOMIC DNA]</scope>
    <source>
        <strain evidence="3 4">NJM0002</strain>
    </source>
</reference>
<evidence type="ECO:0000313" key="4">
    <source>
        <dbReference type="Proteomes" id="UP000285060"/>
    </source>
</evidence>
<dbReference type="PROSITE" id="PS50853">
    <property type="entry name" value="FN3"/>
    <property type="match status" value="3"/>
</dbReference>
<sequence length="697" mass="73260">MFGLRALSNQSFYIVASNQAGPSAATSTIVAKLTDISAPTPPTSIGLTRAFADRLQLHWKGPLDTGGVTVTDYDIRRNGLSIGRPNVTAFEDTGLMANTTYTYTIVARNSRYPSASSDPVAFQTTNATVSSAPTNLRANATGGAIVVVWDGPVSTGGLPSVGTVCLLQRNRSVVVLERITNTTTCVFAGLSQNSTFQVALFVINDVGNGTLATLNVSTTRATLPTSPPIPVLVSQVGAVAVVEVSTPQDAGGLPLSRLILYRNNSVVASVPVMPSVSTYNITIGGLLARTRYTFQASAASTLEGSMSERLVYVTGNSSAPSPVSNVQLVEATSTSLSFNWTAPFDDGGSPDSLAYDITATAGDVVVTDSVTKNTTSIIAGLTPNTAYSVSIRSRNVAGTSVWSTPQVLQTLALAKGSCGWGVSTLRTRIDVGTVSIPIVRRGGSSGIAQYSVRANSTGNVVFNCPTSVGLQSSQTQASLVVTIQNSMTYNPNATIVLQLIGDISNVVTEFATVTIYVDQEDNAGAFDFVVSNMTVREDAGLFNISIRRSDYQLLPNQRIAFDSNVTLASVVVSIINNQRPQFPLLFFCLTLVKVSGGGYLNRAGNDVICDMLWIPSDTQSDATDVVLNMTYFGTTIDGEAMLARGSASNIYSASTTQLTLPSSPPVPIRLSYPSGSVLRLQVNSPLDTGTVSKTDET</sequence>
<dbReference type="Proteomes" id="UP000285060">
    <property type="component" value="Unassembled WGS sequence"/>
</dbReference>
<dbReference type="SMART" id="SM00060">
    <property type="entry name" value="FN3"/>
    <property type="match status" value="4"/>
</dbReference>
<proteinExistence type="predicted"/>
<dbReference type="Gene3D" id="2.60.40.10">
    <property type="entry name" value="Immunoglobulins"/>
    <property type="match status" value="3"/>
</dbReference>
<dbReference type="VEuPathDB" id="FungiDB:H310_06540"/>
<name>A0A3R7D405_9STRA</name>
<feature type="domain" description="Fibronectin type-III" evidence="2">
    <location>
        <begin position="132"/>
        <end position="222"/>
    </location>
</feature>
<accession>A0A3R7D405</accession>
<dbReference type="PANTHER" id="PTHR13817:SF73">
    <property type="entry name" value="FIBRONECTIN TYPE-III DOMAIN-CONTAINING PROTEIN"/>
    <property type="match status" value="1"/>
</dbReference>
<dbReference type="SUPFAM" id="SSF141072">
    <property type="entry name" value="CalX-like"/>
    <property type="match status" value="1"/>
</dbReference>
<dbReference type="AlphaFoldDB" id="A0A3R7D405"/>
<protein>
    <recommendedName>
        <fullName evidence="2">Fibronectin type-III domain-containing protein</fullName>
    </recommendedName>
</protein>
<dbReference type="InterPro" id="IPR036116">
    <property type="entry name" value="FN3_sf"/>
</dbReference>
<dbReference type="EMBL" id="QUSY01000132">
    <property type="protein sequence ID" value="RHY32509.1"/>
    <property type="molecule type" value="Genomic_DNA"/>
</dbReference>
<evidence type="ECO:0000256" key="1">
    <source>
        <dbReference type="ARBA" id="ARBA00022737"/>
    </source>
</evidence>
<organism evidence="3 4">
    <name type="scientific">Aphanomyces invadans</name>
    <dbReference type="NCBI Taxonomy" id="157072"/>
    <lineage>
        <taxon>Eukaryota</taxon>
        <taxon>Sar</taxon>
        <taxon>Stramenopiles</taxon>
        <taxon>Oomycota</taxon>
        <taxon>Saprolegniomycetes</taxon>
        <taxon>Saprolegniales</taxon>
        <taxon>Verrucalvaceae</taxon>
        <taxon>Aphanomyces</taxon>
    </lineage>
</organism>
<gene>
    <name evidence="3" type="ORF">DYB32_002508</name>
</gene>
<evidence type="ECO:0000259" key="2">
    <source>
        <dbReference type="PROSITE" id="PS50853"/>
    </source>
</evidence>
<keyword evidence="4" id="KW-1185">Reference proteome</keyword>
<dbReference type="PANTHER" id="PTHR13817">
    <property type="entry name" value="TITIN"/>
    <property type="match status" value="1"/>
</dbReference>
<feature type="domain" description="Fibronectin type-III" evidence="2">
    <location>
        <begin position="38"/>
        <end position="127"/>
    </location>
</feature>
<dbReference type="InterPro" id="IPR003961">
    <property type="entry name" value="FN3_dom"/>
</dbReference>
<dbReference type="InterPro" id="IPR038081">
    <property type="entry name" value="CalX-like_sf"/>
</dbReference>
<dbReference type="Pfam" id="PF00041">
    <property type="entry name" value="fn3"/>
    <property type="match status" value="2"/>
</dbReference>
<feature type="domain" description="Fibronectin type-III" evidence="2">
    <location>
        <begin position="322"/>
        <end position="413"/>
    </location>
</feature>
<dbReference type="InterPro" id="IPR050964">
    <property type="entry name" value="Striated_Muscle_Regulatory"/>
</dbReference>
<dbReference type="CDD" id="cd00063">
    <property type="entry name" value="FN3"/>
    <property type="match status" value="3"/>
</dbReference>
<keyword evidence="1" id="KW-0677">Repeat</keyword>
<evidence type="ECO:0000313" key="3">
    <source>
        <dbReference type="EMBL" id="RHY32509.1"/>
    </source>
</evidence>
<comment type="caution">
    <text evidence="3">The sequence shown here is derived from an EMBL/GenBank/DDBJ whole genome shotgun (WGS) entry which is preliminary data.</text>
</comment>
<dbReference type="SUPFAM" id="SSF49265">
    <property type="entry name" value="Fibronectin type III"/>
    <property type="match status" value="2"/>
</dbReference>
<dbReference type="InterPro" id="IPR013783">
    <property type="entry name" value="Ig-like_fold"/>
</dbReference>